<organism evidence="1 2">
    <name type="scientific">Muiribacterium halophilum</name>
    <dbReference type="NCBI Taxonomy" id="2053465"/>
    <lineage>
        <taxon>Bacteria</taxon>
        <taxon>Candidatus Muiribacteriota</taxon>
        <taxon>Candidatus Muiribacteriia</taxon>
        <taxon>Candidatus Muiribacteriales</taxon>
        <taxon>Candidatus Muiribacteriaceae</taxon>
        <taxon>Candidatus Muiribacterium</taxon>
    </lineage>
</organism>
<proteinExistence type="predicted"/>
<dbReference type="AlphaFoldDB" id="A0A2N5ZAJ5"/>
<dbReference type="EMBL" id="PKTG01000131">
    <property type="protein sequence ID" value="PLX15696.1"/>
    <property type="molecule type" value="Genomic_DNA"/>
</dbReference>
<dbReference type="Proteomes" id="UP000234857">
    <property type="component" value="Unassembled WGS sequence"/>
</dbReference>
<accession>A0A2N5ZAJ5</accession>
<comment type="caution">
    <text evidence="1">The sequence shown here is derived from an EMBL/GenBank/DDBJ whole genome shotgun (WGS) entry which is preliminary data.</text>
</comment>
<feature type="non-terminal residue" evidence="1">
    <location>
        <position position="1"/>
    </location>
</feature>
<evidence type="ECO:0000313" key="2">
    <source>
        <dbReference type="Proteomes" id="UP000234857"/>
    </source>
</evidence>
<sequence>IQNAKFYIDKNDDGVYSDGEPLSSASDENGVFGFTESANKGDKIRMHPDNMGTHAGQTYNGELLESEFDPEKLQDDKTVISPLTTLKQILDLNETDLVSLINQSFDQSILTEADIYVDPIKDLLSDDFTKIQANITTALILNGLKDSSSIKSTIKVMDSNEKLQELFKLFSPVASSVKESLNDAKWTTVKNTLQDDQYPTPDVQSFVYAALESNSHFSEDMNTAITNGITDVKYFCDSVNVIMIEKKDEAKEEILKYALKKYLDDNMITLMNNDLYETLKTNAANLTGDFDFFNGDFAALPGGFSSDLFTYESGFVMQPYLKDAVFYVDADNDGVYDSDEDSQEQISSFSDETGKFYFDDPVYEGQTIRMHQYAKGEDEGLEYNGEEFERVITDDLFNDEIVISPLTTAVSKYEMEPDDIAEVLNTVLADATLFSKEDVYSDLLNAFSGKDTVEVNITNKLCASSAVNDVLQIFSQNDDFTTFINNMTLTEKKTFLINLLTPVVQKLQVSMDQDLLQDVFDKIIIVAQPDLVLSPFYGYDFDIWPNVDLNEILQMSKKFDKILINKIIAGIGSIDLTADKTVVSTQIVNAFTNAISSISVLETTQKITDLLLLTYLKDNYFVFMEEGYLDTAKQIFSLLGSQADYSSLLDNLNHSSVIDIDDNGNIVLD</sequence>
<reference evidence="1 2" key="1">
    <citation type="submission" date="2017-11" db="EMBL/GenBank/DDBJ databases">
        <title>Genome-resolved metagenomics identifies genetic mobility, metabolic interactions, and unexpected diversity in perchlorate-reducing communities.</title>
        <authorList>
            <person name="Barnum T.P."/>
            <person name="Figueroa I.A."/>
            <person name="Carlstrom C.I."/>
            <person name="Lucas L.N."/>
            <person name="Engelbrektson A.L."/>
            <person name="Coates J.D."/>
        </authorList>
    </citation>
    <scope>NUCLEOTIDE SEQUENCE [LARGE SCALE GENOMIC DNA]</scope>
    <source>
        <strain evidence="1">BM706</strain>
    </source>
</reference>
<name>A0A2N5ZAJ5_MUIH1</name>
<protein>
    <submittedName>
        <fullName evidence="1">Uncharacterized protein</fullName>
    </submittedName>
</protein>
<evidence type="ECO:0000313" key="1">
    <source>
        <dbReference type="EMBL" id="PLX15696.1"/>
    </source>
</evidence>
<gene>
    <name evidence="1" type="ORF">C0601_12415</name>
</gene>